<dbReference type="InterPro" id="IPR000182">
    <property type="entry name" value="GNAT_dom"/>
</dbReference>
<dbReference type="Proteomes" id="UP000019062">
    <property type="component" value="Unassembled WGS sequence"/>
</dbReference>
<dbReference type="InterPro" id="IPR016181">
    <property type="entry name" value="Acyl_CoA_acyltransferase"/>
</dbReference>
<dbReference type="Gene3D" id="3.40.630.30">
    <property type="match status" value="1"/>
</dbReference>
<dbReference type="Pfam" id="PF13508">
    <property type="entry name" value="Acetyltransf_7"/>
    <property type="match status" value="1"/>
</dbReference>
<evidence type="ECO:0000256" key="1">
    <source>
        <dbReference type="ARBA" id="ARBA00022679"/>
    </source>
</evidence>
<protein>
    <submittedName>
        <fullName evidence="4">GCN5-like N-acetyltransferase</fullName>
    </submittedName>
</protein>
<keyword evidence="2" id="KW-0012">Acyltransferase</keyword>
<dbReference type="InterPro" id="IPR050680">
    <property type="entry name" value="YpeA/RimI_acetyltransf"/>
</dbReference>
<sequence length="130" mass="14703">MDLLLLADPSEHMIAQYIRDGNYYIASMAGEDVGVVVLLIHNTEAIDIMNIAVVGKWQGQGFGKSLIQHVISEATAGGYRRILIATDNSSIGQLALYQKYGFHMIKIEYDYLINHYKKKFLRTVYNFEIG</sequence>
<dbReference type="eggNOG" id="COG0456">
    <property type="taxonomic scope" value="Bacteria"/>
</dbReference>
<dbReference type="PANTHER" id="PTHR43420:SF52">
    <property type="entry name" value="N-ACETYLTRANSFERASE YODP"/>
    <property type="match status" value="1"/>
</dbReference>
<dbReference type="PANTHER" id="PTHR43420">
    <property type="entry name" value="ACETYLTRANSFERASE"/>
    <property type="match status" value="1"/>
</dbReference>
<evidence type="ECO:0000313" key="4">
    <source>
        <dbReference type="EMBL" id="ETT82943.1"/>
    </source>
</evidence>
<proteinExistence type="predicted"/>
<keyword evidence="5" id="KW-1185">Reference proteome</keyword>
<dbReference type="SUPFAM" id="SSF55729">
    <property type="entry name" value="Acyl-CoA N-acyltransferases (Nat)"/>
    <property type="match status" value="1"/>
</dbReference>
<accession>W4EQV2</accession>
<dbReference type="GO" id="GO:0016747">
    <property type="term" value="F:acyltransferase activity, transferring groups other than amino-acyl groups"/>
    <property type="evidence" value="ECO:0007669"/>
    <property type="project" value="InterPro"/>
</dbReference>
<dbReference type="PROSITE" id="PS51186">
    <property type="entry name" value="GNAT"/>
    <property type="match status" value="1"/>
</dbReference>
<dbReference type="AlphaFoldDB" id="W4EQV2"/>
<dbReference type="CDD" id="cd04301">
    <property type="entry name" value="NAT_SF"/>
    <property type="match status" value="1"/>
</dbReference>
<evidence type="ECO:0000259" key="3">
    <source>
        <dbReference type="PROSITE" id="PS51186"/>
    </source>
</evidence>
<keyword evidence="1 4" id="KW-0808">Transferase</keyword>
<gene>
    <name evidence="4" type="ORF">C176_13577</name>
</gene>
<comment type="caution">
    <text evidence="4">The sequence shown here is derived from an EMBL/GenBank/DDBJ whole genome shotgun (WGS) entry which is preliminary data.</text>
</comment>
<dbReference type="EMBL" id="ASQA01000033">
    <property type="protein sequence ID" value="ETT82943.1"/>
    <property type="molecule type" value="Genomic_DNA"/>
</dbReference>
<evidence type="ECO:0000313" key="5">
    <source>
        <dbReference type="Proteomes" id="UP000019062"/>
    </source>
</evidence>
<evidence type="ECO:0000256" key="2">
    <source>
        <dbReference type="ARBA" id="ARBA00023315"/>
    </source>
</evidence>
<reference evidence="4 5" key="1">
    <citation type="journal article" date="2014" name="BMC Genomics">
        <title>Genomic comparison of sporeforming bacilli isolated from milk.</title>
        <authorList>
            <person name="Moreno Switt A.I."/>
            <person name="Andrus A.D."/>
            <person name="Ranieri M.L."/>
            <person name="Orsi R.H."/>
            <person name="Ivy R."/>
            <person name="den Bakker H.C."/>
            <person name="Martin N.H."/>
            <person name="Wiedmann M."/>
            <person name="Boor K.J."/>
        </authorList>
    </citation>
    <scope>NUCLEOTIDE SEQUENCE [LARGE SCALE GENOMIC DNA]</scope>
    <source>
        <strain evidence="4 5">FSL R5-213</strain>
    </source>
</reference>
<name>W4EQV2_9BACL</name>
<feature type="domain" description="N-acetyltransferase" evidence="3">
    <location>
        <begin position="1"/>
        <end position="123"/>
    </location>
</feature>
<dbReference type="RefSeq" id="WP_235175746.1">
    <property type="nucleotide sequence ID" value="NZ_ASQA01000033.1"/>
</dbReference>
<organism evidence="4 5">
    <name type="scientific">Viridibacillus arenosi FSL R5-213</name>
    <dbReference type="NCBI Taxonomy" id="1227360"/>
    <lineage>
        <taxon>Bacteria</taxon>
        <taxon>Bacillati</taxon>
        <taxon>Bacillota</taxon>
        <taxon>Bacilli</taxon>
        <taxon>Bacillales</taxon>
        <taxon>Caryophanaceae</taxon>
        <taxon>Viridibacillus</taxon>
    </lineage>
</organism>